<dbReference type="Pfam" id="PF00127">
    <property type="entry name" value="Copper-bind"/>
    <property type="match status" value="1"/>
</dbReference>
<evidence type="ECO:0000313" key="5">
    <source>
        <dbReference type="EMBL" id="MBT9290897.1"/>
    </source>
</evidence>
<name>A0A947GDJ1_9HYPH</name>
<feature type="chain" id="PRO_5037508653" evidence="3">
    <location>
        <begin position="23"/>
        <end position="168"/>
    </location>
</feature>
<dbReference type="AlphaFoldDB" id="A0A947GDJ1"/>
<feature type="signal peptide" evidence="3">
    <location>
        <begin position="1"/>
        <end position="22"/>
    </location>
</feature>
<dbReference type="PANTHER" id="PTHR38439">
    <property type="entry name" value="AURACYANIN-B"/>
    <property type="match status" value="1"/>
</dbReference>
<evidence type="ECO:0000256" key="1">
    <source>
        <dbReference type="ARBA" id="ARBA00022723"/>
    </source>
</evidence>
<dbReference type="Gene3D" id="2.60.40.420">
    <property type="entry name" value="Cupredoxins - blue copper proteins"/>
    <property type="match status" value="1"/>
</dbReference>
<gene>
    <name evidence="5" type="ORF">KL771_15620</name>
</gene>
<dbReference type="Proteomes" id="UP000766595">
    <property type="component" value="Unassembled WGS sequence"/>
</dbReference>
<proteinExistence type="predicted"/>
<reference evidence="5 6" key="1">
    <citation type="submission" date="2021-06" db="EMBL/GenBank/DDBJ databases">
        <authorList>
            <person name="Grouzdev D.S."/>
            <person name="Koziaeva V."/>
        </authorList>
    </citation>
    <scope>NUCLEOTIDE SEQUENCE [LARGE SCALE GENOMIC DNA]</scope>
    <source>
        <strain evidence="5 6">22</strain>
    </source>
</reference>
<dbReference type="GO" id="GO:0009055">
    <property type="term" value="F:electron transfer activity"/>
    <property type="evidence" value="ECO:0007669"/>
    <property type="project" value="InterPro"/>
</dbReference>
<accession>A0A947GDJ1</accession>
<organism evidence="5 6">
    <name type="scientific">Prosthecodimorpha staleyi</name>
    <dbReference type="NCBI Taxonomy" id="2840188"/>
    <lineage>
        <taxon>Bacteria</taxon>
        <taxon>Pseudomonadati</taxon>
        <taxon>Pseudomonadota</taxon>
        <taxon>Alphaproteobacteria</taxon>
        <taxon>Hyphomicrobiales</taxon>
        <taxon>Ancalomicrobiaceae</taxon>
        <taxon>Prosthecodimorpha</taxon>
    </lineage>
</organism>
<feature type="domain" description="Blue (type 1) copper" evidence="4">
    <location>
        <begin position="50"/>
        <end position="158"/>
    </location>
</feature>
<dbReference type="CDD" id="cd04211">
    <property type="entry name" value="Cupredoxin_like_2"/>
    <property type="match status" value="1"/>
</dbReference>
<dbReference type="GO" id="GO:0005507">
    <property type="term" value="F:copper ion binding"/>
    <property type="evidence" value="ECO:0007669"/>
    <property type="project" value="InterPro"/>
</dbReference>
<evidence type="ECO:0000256" key="2">
    <source>
        <dbReference type="ARBA" id="ARBA00023008"/>
    </source>
</evidence>
<comment type="caution">
    <text evidence="5">The sequence shown here is derived from an EMBL/GenBank/DDBJ whole genome shotgun (WGS) entry which is preliminary data.</text>
</comment>
<dbReference type="PANTHER" id="PTHR38439:SF3">
    <property type="entry name" value="COPPER-RESISTANT CUPROPROTEIN COPI"/>
    <property type="match status" value="1"/>
</dbReference>
<protein>
    <submittedName>
        <fullName evidence="5">Cupredoxin family protein</fullName>
    </submittedName>
</protein>
<dbReference type="InterPro" id="IPR008972">
    <property type="entry name" value="Cupredoxin"/>
</dbReference>
<keyword evidence="1" id="KW-0479">Metal-binding</keyword>
<evidence type="ECO:0000256" key="3">
    <source>
        <dbReference type="SAM" id="SignalP"/>
    </source>
</evidence>
<dbReference type="SUPFAM" id="SSF49503">
    <property type="entry name" value="Cupredoxins"/>
    <property type="match status" value="1"/>
</dbReference>
<dbReference type="EMBL" id="JAHHZF010000007">
    <property type="protein sequence ID" value="MBT9290897.1"/>
    <property type="molecule type" value="Genomic_DNA"/>
</dbReference>
<dbReference type="InterPro" id="IPR050845">
    <property type="entry name" value="Cu-binding_ET"/>
</dbReference>
<keyword evidence="6" id="KW-1185">Reference proteome</keyword>
<evidence type="ECO:0000313" key="6">
    <source>
        <dbReference type="Proteomes" id="UP000766595"/>
    </source>
</evidence>
<evidence type="ECO:0000259" key="4">
    <source>
        <dbReference type="Pfam" id="PF00127"/>
    </source>
</evidence>
<keyword evidence="2" id="KW-0186">Copper</keyword>
<dbReference type="RefSeq" id="WP_261969476.1">
    <property type="nucleotide sequence ID" value="NZ_JAHHZF010000007.1"/>
</dbReference>
<keyword evidence="3" id="KW-0732">Signal</keyword>
<sequence>MRFQTAVVLVLALAVAPATAWAGAGVPGHTHDGFAFGEPGNPKKPARIVEVSMKEVDGRMTFLPDRIEVRQGERVRFKLINAGQLDHEFMLGTVEDNQKHAALMQKFPEMEHDDPNGKSLKIGDRNELVWMFSKPGTFEFACLRPGHYEAGMKGTLVVLPIKQKLTNR</sequence>
<dbReference type="InterPro" id="IPR000923">
    <property type="entry name" value="BlueCu_1"/>
</dbReference>